<dbReference type="GeneID" id="8239551"/>
<dbReference type="PANTHER" id="PTHR20905">
    <property type="entry name" value="N-ACETYLTRANSFERASE-RELATED"/>
    <property type="match status" value="1"/>
</dbReference>
<dbReference type="OrthoDB" id="8184310at2759"/>
<evidence type="ECO:0000313" key="1">
    <source>
        <dbReference type="EMBL" id="EEB19476.1"/>
    </source>
</evidence>
<dbReference type="EnsemblMetazoa" id="PHUM576980-RA">
    <property type="protein sequence ID" value="PHUM576980-PA"/>
    <property type="gene ID" value="PHUM576980"/>
</dbReference>
<evidence type="ECO:0008006" key="4">
    <source>
        <dbReference type="Google" id="ProtNLM"/>
    </source>
</evidence>
<dbReference type="Proteomes" id="UP000009046">
    <property type="component" value="Unassembled WGS sequence"/>
</dbReference>
<dbReference type="InterPro" id="IPR016181">
    <property type="entry name" value="Acyl_CoA_acyltransferase"/>
</dbReference>
<dbReference type="RefSeq" id="XP_002432214.1">
    <property type="nucleotide sequence ID" value="XM_002432169.1"/>
</dbReference>
<reference evidence="2" key="3">
    <citation type="submission" date="2020-05" db="UniProtKB">
        <authorList>
            <consortium name="EnsemblMetazoa"/>
        </authorList>
    </citation>
    <scope>IDENTIFICATION</scope>
    <source>
        <strain evidence="2">USDA</strain>
    </source>
</reference>
<evidence type="ECO:0000313" key="2">
    <source>
        <dbReference type="EnsemblMetazoa" id="PHUM576980-PA"/>
    </source>
</evidence>
<protein>
    <recommendedName>
        <fullName evidence="4">N-acetyltransferase domain-containing protein</fullName>
    </recommendedName>
</protein>
<dbReference type="OMA" id="YDEPTCR"/>
<dbReference type="Gene3D" id="3.40.630.30">
    <property type="match status" value="1"/>
</dbReference>
<dbReference type="HOGENOM" id="CLU_078419_0_0_1"/>
<reference evidence="1" key="2">
    <citation type="submission" date="2007-04" db="EMBL/GenBank/DDBJ databases">
        <title>The genome of the human body louse.</title>
        <authorList>
            <consortium name="The Human Body Louse Genome Consortium"/>
            <person name="Kirkness E."/>
            <person name="Walenz B."/>
            <person name="Hass B."/>
            <person name="Bruggner R."/>
            <person name="Strausberg R."/>
        </authorList>
    </citation>
    <scope>NUCLEOTIDE SEQUENCE</scope>
    <source>
        <strain evidence="1">USDA</strain>
    </source>
</reference>
<gene>
    <name evidence="2" type="primary">8239551</name>
    <name evidence="1" type="ORF">Phum_PHUM576980</name>
</gene>
<evidence type="ECO:0000313" key="3">
    <source>
        <dbReference type="Proteomes" id="UP000009046"/>
    </source>
</evidence>
<reference evidence="1" key="1">
    <citation type="submission" date="2007-04" db="EMBL/GenBank/DDBJ databases">
        <title>Annotation of Pediculus humanus corporis strain USDA.</title>
        <authorList>
            <person name="Kirkness E."/>
            <person name="Hannick L."/>
            <person name="Hass B."/>
            <person name="Bruggner R."/>
            <person name="Lawson D."/>
            <person name="Bidwell S."/>
            <person name="Joardar V."/>
            <person name="Caler E."/>
            <person name="Walenz B."/>
            <person name="Inman J."/>
            <person name="Schobel S."/>
            <person name="Galinsky K."/>
            <person name="Amedeo P."/>
            <person name="Strausberg R."/>
        </authorList>
    </citation>
    <scope>NUCLEOTIDE SEQUENCE</scope>
    <source>
        <strain evidence="1">USDA</strain>
    </source>
</reference>
<dbReference type="GO" id="GO:0008080">
    <property type="term" value="F:N-acetyltransferase activity"/>
    <property type="evidence" value="ECO:0007669"/>
    <property type="project" value="TreeGrafter"/>
</dbReference>
<dbReference type="eggNOG" id="ENOG502SFIM">
    <property type="taxonomic scope" value="Eukaryota"/>
</dbReference>
<dbReference type="EMBL" id="AAZO01007018">
    <property type="status" value="NOT_ANNOTATED_CDS"/>
    <property type="molecule type" value="Genomic_DNA"/>
</dbReference>
<name>E0W1H0_PEDHC</name>
<dbReference type="AlphaFoldDB" id="E0W1H0"/>
<keyword evidence="3" id="KW-1185">Reference proteome</keyword>
<proteinExistence type="predicted"/>
<dbReference type="SUPFAM" id="SSF55729">
    <property type="entry name" value="Acyl-CoA N-acyltransferases (Nat)"/>
    <property type="match status" value="1"/>
</dbReference>
<sequence>MSPNLTWERPKNVPIPTTWSKYESNKPMANGIKPKFIIQDFTEEWRDQVIQIVTDFFLRDEPLSKSINFKKNNNDVQAFLKYIHEYLNKKMVLIAIVENLNELGDGNLPLLAGCNITGVITKGEKEGDDDDKNVSEQTRKIFKILEKIEEMNDPYKYYGVNEFLYALGLTVHPAFRGHNLGHEILKARFPLCKATGIKSTVTVFTAIASQIAATKAGFELLAEIVYDDYKDENGEVVFKIESTKTVKLMGKRIE</sequence>
<dbReference type="KEGG" id="phu:Phum_PHUM576980"/>
<dbReference type="PANTHER" id="PTHR20905:SF32">
    <property type="entry name" value="ARYLALKYLAMINE N-ACETYLTRANSFERASE-LIKE 7, ISOFORM A"/>
    <property type="match status" value="1"/>
</dbReference>
<accession>E0W1H0</accession>
<dbReference type="VEuPathDB" id="VectorBase:PHUM576980"/>
<dbReference type="EMBL" id="DS235870">
    <property type="protein sequence ID" value="EEB19476.1"/>
    <property type="molecule type" value="Genomic_DNA"/>
</dbReference>
<dbReference type="InParanoid" id="E0W1H0"/>
<organism>
    <name type="scientific">Pediculus humanus subsp. corporis</name>
    <name type="common">Body louse</name>
    <dbReference type="NCBI Taxonomy" id="121224"/>
    <lineage>
        <taxon>Eukaryota</taxon>
        <taxon>Metazoa</taxon>
        <taxon>Ecdysozoa</taxon>
        <taxon>Arthropoda</taxon>
        <taxon>Hexapoda</taxon>
        <taxon>Insecta</taxon>
        <taxon>Pterygota</taxon>
        <taxon>Neoptera</taxon>
        <taxon>Paraneoptera</taxon>
        <taxon>Psocodea</taxon>
        <taxon>Troctomorpha</taxon>
        <taxon>Phthiraptera</taxon>
        <taxon>Anoplura</taxon>
        <taxon>Pediculidae</taxon>
        <taxon>Pediculus</taxon>
    </lineage>
</organism>
<dbReference type="CTD" id="8239551"/>